<dbReference type="InterPro" id="IPR024311">
    <property type="entry name" value="Lipocalin-like"/>
</dbReference>
<comment type="caution">
    <text evidence="3">The sequence shown here is derived from an EMBL/GenBank/DDBJ whole genome shotgun (WGS) entry which is preliminary data.</text>
</comment>
<dbReference type="RefSeq" id="WP_147740934.1">
    <property type="nucleotide sequence ID" value="NZ_VRUR01000001.1"/>
</dbReference>
<gene>
    <name evidence="3" type="ORF">FVB32_02090</name>
</gene>
<feature type="domain" description="Lipocalin-like" evidence="2">
    <location>
        <begin position="36"/>
        <end position="147"/>
    </location>
</feature>
<keyword evidence="1" id="KW-0732">Signal</keyword>
<evidence type="ECO:0000313" key="4">
    <source>
        <dbReference type="Proteomes" id="UP000321456"/>
    </source>
</evidence>
<protein>
    <recommendedName>
        <fullName evidence="2">Lipocalin-like domain-containing protein</fullName>
    </recommendedName>
</protein>
<dbReference type="PROSITE" id="PS51257">
    <property type="entry name" value="PROKAR_LIPOPROTEIN"/>
    <property type="match status" value="1"/>
</dbReference>
<name>A0A5C8V706_9FLAO</name>
<dbReference type="Proteomes" id="UP000321456">
    <property type="component" value="Unassembled WGS sequence"/>
</dbReference>
<dbReference type="EMBL" id="VRUR01000001">
    <property type="protein sequence ID" value="TXN37103.1"/>
    <property type="molecule type" value="Genomic_DNA"/>
</dbReference>
<sequence length="168" mass="18364">MKKNILLLFLATVFIYSCSTDNTDDNDEMDGETSELVGTWVLTDLRTDDTVNNDDLNFAKQIIAFLQGTNCNLVTFTFNGDGTLASDNKVNFLSINLGAGGLDVPCPTESDMESSTWSLDGDQLTIVNGDMEEETITIIIENNTTLIIPGENIDENNYAGADAVFTRQ</sequence>
<feature type="chain" id="PRO_5023063366" description="Lipocalin-like domain-containing protein" evidence="1">
    <location>
        <begin position="20"/>
        <end position="168"/>
    </location>
</feature>
<evidence type="ECO:0000313" key="3">
    <source>
        <dbReference type="EMBL" id="TXN37103.1"/>
    </source>
</evidence>
<reference evidence="3 4" key="1">
    <citation type="submission" date="2019-08" db="EMBL/GenBank/DDBJ databases">
        <title>Professor.</title>
        <authorList>
            <person name="Park J.S."/>
        </authorList>
    </citation>
    <scope>NUCLEOTIDE SEQUENCE [LARGE SCALE GENOMIC DNA]</scope>
    <source>
        <strain evidence="3 4">176CP5-101</strain>
    </source>
</reference>
<organism evidence="3 4">
    <name type="scientific">Flagellimonas hymeniacidonis</name>
    <dbReference type="NCBI Taxonomy" id="2603628"/>
    <lineage>
        <taxon>Bacteria</taxon>
        <taxon>Pseudomonadati</taxon>
        <taxon>Bacteroidota</taxon>
        <taxon>Flavobacteriia</taxon>
        <taxon>Flavobacteriales</taxon>
        <taxon>Flavobacteriaceae</taxon>
        <taxon>Flagellimonas</taxon>
    </lineage>
</organism>
<accession>A0A5C8V706</accession>
<dbReference type="AlphaFoldDB" id="A0A5C8V706"/>
<proteinExistence type="predicted"/>
<feature type="signal peptide" evidence="1">
    <location>
        <begin position="1"/>
        <end position="19"/>
    </location>
</feature>
<evidence type="ECO:0000256" key="1">
    <source>
        <dbReference type="SAM" id="SignalP"/>
    </source>
</evidence>
<dbReference type="Pfam" id="PF13648">
    <property type="entry name" value="Lipocalin_4"/>
    <property type="match status" value="1"/>
</dbReference>
<evidence type="ECO:0000259" key="2">
    <source>
        <dbReference type="Pfam" id="PF13648"/>
    </source>
</evidence>
<keyword evidence="4" id="KW-1185">Reference proteome</keyword>